<feature type="region of interest" description="Disordered" evidence="1">
    <location>
        <begin position="94"/>
        <end position="114"/>
    </location>
</feature>
<dbReference type="EMBL" id="LN899821">
    <property type="protein sequence ID" value="CUV19610.1"/>
    <property type="molecule type" value="Genomic_DNA"/>
</dbReference>
<dbReference type="AlphaFoldDB" id="A0A0S4UBM9"/>
<proteinExistence type="predicted"/>
<evidence type="ECO:0000313" key="2">
    <source>
        <dbReference type="EMBL" id="CUV19610.1"/>
    </source>
</evidence>
<evidence type="ECO:0000256" key="1">
    <source>
        <dbReference type="SAM" id="MobiDB-lite"/>
    </source>
</evidence>
<sequence length="168" mass="18423">MQTGLEIGQPADRLRGAYDLCEFRIGPAHYVPVTSAFMRLVQVFQLLERANAVSIRQNLLTIAHGDIPVEILTEAIEAAPRLWMRVRYQRGKRLDSPARRGASDRGTEARLNSAGSSLVNDAPARIQIASFLPKGFAARPGIFVPPGQADGKSTFSTRQTQDLCHVTP</sequence>
<feature type="compositionally biased region" description="Polar residues" evidence="1">
    <location>
        <begin position="151"/>
        <end position="162"/>
    </location>
</feature>
<feature type="compositionally biased region" description="Basic and acidic residues" evidence="1">
    <location>
        <begin position="94"/>
        <end position="108"/>
    </location>
</feature>
<feature type="region of interest" description="Disordered" evidence="1">
    <location>
        <begin position="147"/>
        <end position="168"/>
    </location>
</feature>
<name>A0A0S4UBM9_RALSL</name>
<gene>
    <name evidence="2" type="ORF">PSS4_v1_1070043</name>
</gene>
<accession>A0A0S4UBM9</accession>
<reference evidence="2" key="1">
    <citation type="submission" date="2015-10" db="EMBL/GenBank/DDBJ databases">
        <authorList>
            <person name="Gilbert D.G."/>
        </authorList>
    </citation>
    <scope>NUCLEOTIDE SEQUENCE</scope>
    <source>
        <strain evidence="2">Phyl III-seqv23</strain>
    </source>
</reference>
<organism evidence="2">
    <name type="scientific">Ralstonia solanacearum</name>
    <name type="common">Pseudomonas solanacearum</name>
    <dbReference type="NCBI Taxonomy" id="305"/>
    <lineage>
        <taxon>Bacteria</taxon>
        <taxon>Pseudomonadati</taxon>
        <taxon>Pseudomonadota</taxon>
        <taxon>Betaproteobacteria</taxon>
        <taxon>Burkholderiales</taxon>
        <taxon>Burkholderiaceae</taxon>
        <taxon>Ralstonia</taxon>
        <taxon>Ralstonia solanacearum species complex</taxon>
    </lineage>
</organism>
<protein>
    <submittedName>
        <fullName evidence="2">Uncharacterized protein</fullName>
    </submittedName>
</protein>